<evidence type="ECO:0000256" key="3">
    <source>
        <dbReference type="ARBA" id="ARBA00022840"/>
    </source>
</evidence>
<keyword evidence="3 5" id="KW-0067">ATP-binding</keyword>
<organism evidence="7 8">
    <name type="scientific">Candidatus Accumulibacter affinis</name>
    <dbReference type="NCBI Taxonomy" id="2954384"/>
    <lineage>
        <taxon>Bacteria</taxon>
        <taxon>Pseudomonadati</taxon>
        <taxon>Pseudomonadota</taxon>
        <taxon>Betaproteobacteria</taxon>
        <taxon>Candidatus Accumulibacter</taxon>
    </lineage>
</organism>
<dbReference type="Gene3D" id="3.90.640.10">
    <property type="entry name" value="Actin, Chain A, domain 4"/>
    <property type="match status" value="1"/>
</dbReference>
<dbReference type="InterPro" id="IPR029047">
    <property type="entry name" value="HSP70_peptide-bd_sf"/>
</dbReference>
<dbReference type="FunFam" id="3.90.640.10:FF:000003">
    <property type="entry name" value="Molecular chaperone DnaK"/>
    <property type="match status" value="1"/>
</dbReference>
<dbReference type="PANTHER" id="PTHR19375">
    <property type="entry name" value="HEAT SHOCK PROTEIN 70KDA"/>
    <property type="match status" value="1"/>
</dbReference>
<protein>
    <submittedName>
        <fullName evidence="7">Hsp70 family protein</fullName>
    </submittedName>
</protein>
<proteinExistence type="inferred from homology"/>
<dbReference type="InterPro" id="IPR013126">
    <property type="entry name" value="Hsp_70_fam"/>
</dbReference>
<evidence type="ECO:0000256" key="2">
    <source>
        <dbReference type="ARBA" id="ARBA00022741"/>
    </source>
</evidence>
<dbReference type="AlphaFoldDB" id="A0A935T8Q3"/>
<accession>A0A935T8Q3</accession>
<dbReference type="PROSITE" id="PS00329">
    <property type="entry name" value="HSP70_2"/>
    <property type="match status" value="1"/>
</dbReference>
<dbReference type="InterPro" id="IPR043129">
    <property type="entry name" value="ATPase_NBD"/>
</dbReference>
<dbReference type="Gene3D" id="3.30.420.40">
    <property type="match status" value="2"/>
</dbReference>
<evidence type="ECO:0000256" key="6">
    <source>
        <dbReference type="SAM" id="MobiDB-lite"/>
    </source>
</evidence>
<comment type="similarity">
    <text evidence="1 5">Belongs to the heat shock protein 70 family.</text>
</comment>
<dbReference type="Gene3D" id="2.60.34.10">
    <property type="entry name" value="Substrate Binding Domain Of DNAk, Chain A, domain 1"/>
    <property type="match status" value="1"/>
</dbReference>
<sequence length="588" mass="63297">MTDIIVGIDLGTTNSEVAIVREGRVEVIPVAPGVRILPSLVGVADDGSLLVGEPARNQYALHPERSVRSIKRRMGEYTAVQMAGKDYSPQEISAMILRRLRDIAEAHIGQPIGKAVITVPAYFSDAQRQATREAGEIAGLEVVRIINEPTAAALAYESCHSGARKALVYDLGGGTFDVSVVNLESDVVEVLASHGNNHLGGDDFDDKLITFAIDHLQAQHDIDVRPHAQAMARLQHAAEAAKITLSDEPYATLAEEYLLEKDGVPIHLSVEISRDEYEEMIEPYVAETLEAVHVALSGAGLTVADINEILLVGGATRTPLVQRRLERELGMQPRAEVDPDLCVAMGAAIQAAVIAGGKAPTVLVDVTPYTFGTNALDYFNGEMYPYCYVPLVRRNTPIPVSKSEGFCTVFDGQSKVDINVYQGEDPDALNNIEIGRFTIEGLRDAPAGNPLITTFSLDLNGILEVTAREKNTGLVHSITIDNAISRFTGDKLAEARQRIDGLFSDQENAEGRPGESAEAAPADDSRRLRVEAGALIEKAERLLASAGTEDAEDLVNGIEAVKDQVGGPDANLKKAMDTLADLLYYLDA</sequence>
<dbReference type="PRINTS" id="PR00301">
    <property type="entry name" value="HEATSHOCK70"/>
</dbReference>
<reference evidence="7 8" key="1">
    <citation type="submission" date="2020-10" db="EMBL/GenBank/DDBJ databases">
        <title>Connecting structure to function with the recovery of over 1000 high-quality activated sludge metagenome-assembled genomes encoding full-length rRNA genes using long-read sequencing.</title>
        <authorList>
            <person name="Singleton C.M."/>
            <person name="Petriglieri F."/>
            <person name="Kristensen J.M."/>
            <person name="Kirkegaard R.H."/>
            <person name="Michaelsen T.Y."/>
            <person name="Andersen M.H."/>
            <person name="Karst S.M."/>
            <person name="Dueholm M.S."/>
            <person name="Nielsen P.H."/>
            <person name="Albertsen M."/>
        </authorList>
    </citation>
    <scope>NUCLEOTIDE SEQUENCE [LARGE SCALE GENOMIC DNA]</scope>
    <source>
        <strain evidence="7">Fred_18-Q3-R57-64_BAT3C.720</strain>
    </source>
</reference>
<evidence type="ECO:0000256" key="5">
    <source>
        <dbReference type="RuleBase" id="RU003322"/>
    </source>
</evidence>
<evidence type="ECO:0000313" key="7">
    <source>
        <dbReference type="EMBL" id="MBK7953791.1"/>
    </source>
</evidence>
<feature type="region of interest" description="Disordered" evidence="6">
    <location>
        <begin position="503"/>
        <end position="524"/>
    </location>
</feature>
<keyword evidence="2 5" id="KW-0547">Nucleotide-binding</keyword>
<dbReference type="Proteomes" id="UP000706151">
    <property type="component" value="Unassembled WGS sequence"/>
</dbReference>
<dbReference type="PROSITE" id="PS00297">
    <property type="entry name" value="HSP70_1"/>
    <property type="match status" value="1"/>
</dbReference>
<dbReference type="Pfam" id="PF00012">
    <property type="entry name" value="HSP70"/>
    <property type="match status" value="2"/>
</dbReference>
<gene>
    <name evidence="7" type="ORF">IPK02_07435</name>
</gene>
<dbReference type="SUPFAM" id="SSF53067">
    <property type="entry name" value="Actin-like ATPase domain"/>
    <property type="match status" value="2"/>
</dbReference>
<dbReference type="GO" id="GO:0140662">
    <property type="term" value="F:ATP-dependent protein folding chaperone"/>
    <property type="evidence" value="ECO:0007669"/>
    <property type="project" value="InterPro"/>
</dbReference>
<comment type="caution">
    <text evidence="7">The sequence shown here is derived from an EMBL/GenBank/DDBJ whole genome shotgun (WGS) entry which is preliminary data.</text>
</comment>
<evidence type="ECO:0000256" key="4">
    <source>
        <dbReference type="ARBA" id="ARBA00023186"/>
    </source>
</evidence>
<dbReference type="InterPro" id="IPR018181">
    <property type="entry name" value="Heat_shock_70_CS"/>
</dbReference>
<dbReference type="SUPFAM" id="SSF100920">
    <property type="entry name" value="Heat shock protein 70kD (HSP70), peptide-binding domain"/>
    <property type="match status" value="1"/>
</dbReference>
<evidence type="ECO:0000256" key="1">
    <source>
        <dbReference type="ARBA" id="ARBA00007381"/>
    </source>
</evidence>
<evidence type="ECO:0000313" key="8">
    <source>
        <dbReference type="Proteomes" id="UP000706151"/>
    </source>
</evidence>
<name>A0A935T8Q3_9PROT</name>
<keyword evidence="4" id="KW-0143">Chaperone</keyword>
<dbReference type="FunFam" id="3.30.420.40:FF:000071">
    <property type="entry name" value="Molecular chaperone DnaK"/>
    <property type="match status" value="1"/>
</dbReference>
<dbReference type="GO" id="GO:0005524">
    <property type="term" value="F:ATP binding"/>
    <property type="evidence" value="ECO:0007669"/>
    <property type="project" value="UniProtKB-KW"/>
</dbReference>
<dbReference type="EMBL" id="JADJOT010000007">
    <property type="protein sequence ID" value="MBK7953791.1"/>
    <property type="molecule type" value="Genomic_DNA"/>
</dbReference>